<dbReference type="Pfam" id="PF03872">
    <property type="entry name" value="RseA_N"/>
    <property type="match status" value="1"/>
</dbReference>
<dbReference type="PANTHER" id="PTHR38104:SF1">
    <property type="entry name" value="ANTI-SIGMA-E FACTOR RSEA"/>
    <property type="match status" value="1"/>
</dbReference>
<dbReference type="Proteomes" id="UP001331561">
    <property type="component" value="Unassembled WGS sequence"/>
</dbReference>
<name>A0ABU6K9F3_9RHOO</name>
<dbReference type="EMBL" id="JAYXHS010000005">
    <property type="protein sequence ID" value="MEC5388257.1"/>
    <property type="molecule type" value="Genomic_DNA"/>
</dbReference>
<evidence type="ECO:0000313" key="3">
    <source>
        <dbReference type="Proteomes" id="UP001331561"/>
    </source>
</evidence>
<evidence type="ECO:0000313" key="2">
    <source>
        <dbReference type="EMBL" id="MEC5388257.1"/>
    </source>
</evidence>
<proteinExistence type="predicted"/>
<dbReference type="PANTHER" id="PTHR38104">
    <property type="match status" value="1"/>
</dbReference>
<keyword evidence="3" id="KW-1185">Reference proteome</keyword>
<organism evidence="2 3">
    <name type="scientific">Uliginosibacterium silvisoli</name>
    <dbReference type="NCBI Taxonomy" id="3114758"/>
    <lineage>
        <taxon>Bacteria</taxon>
        <taxon>Pseudomonadati</taxon>
        <taxon>Pseudomonadota</taxon>
        <taxon>Betaproteobacteria</taxon>
        <taxon>Rhodocyclales</taxon>
        <taxon>Zoogloeaceae</taxon>
        <taxon>Uliginosibacterium</taxon>
    </lineage>
</organism>
<reference evidence="2 3" key="1">
    <citation type="submission" date="2024-01" db="EMBL/GenBank/DDBJ databases">
        <title>Uliginosibacterium soil sp. nov.</title>
        <authorList>
            <person name="Lv Y."/>
        </authorList>
    </citation>
    <scope>NUCLEOTIDE SEQUENCE [LARGE SCALE GENOMIC DNA]</scope>
    <source>
        <strain evidence="2 3">H3</strain>
    </source>
</reference>
<sequence>MMNEQISAWVDGELSEVEMHRVQDAVVRDPALQMKCGTLWLIGDAMRDEPALSLDFTRRVMAELAAEPTVLAPVIVLPVKSVGRAQRWMPMAAAVAGVAVVAWVALSNSASQQVAAPVMAVAKPQAQQFALQAGVQRSVSRADDDRPYLMAHQAYGPGVQMAGVSGYVRPVSMDGAIASR</sequence>
<protein>
    <submittedName>
        <fullName evidence="2">Sigma-E factor negative regulatory protein</fullName>
    </submittedName>
</protein>
<accession>A0ABU6K9F3</accession>
<dbReference type="Gene3D" id="1.10.10.880">
    <property type="entry name" value="Anti sigma-E protein RseA, N-terminal domain"/>
    <property type="match status" value="1"/>
</dbReference>
<dbReference type="InterPro" id="IPR005572">
    <property type="entry name" value="Anti-sigma_E_RseA_N"/>
</dbReference>
<comment type="caution">
    <text evidence="2">The sequence shown here is derived from an EMBL/GenBank/DDBJ whole genome shotgun (WGS) entry which is preliminary data.</text>
</comment>
<evidence type="ECO:0000259" key="1">
    <source>
        <dbReference type="Pfam" id="PF03872"/>
    </source>
</evidence>
<feature type="domain" description="Anti sigma-E protein RseA N-terminal" evidence="1">
    <location>
        <begin position="1"/>
        <end position="76"/>
    </location>
</feature>
<dbReference type="RefSeq" id="WP_327601229.1">
    <property type="nucleotide sequence ID" value="NZ_JAYXHS010000005.1"/>
</dbReference>
<gene>
    <name evidence="2" type="ORF">VVD49_21170</name>
</gene>
<dbReference type="InterPro" id="IPR036147">
    <property type="entry name" value="Anti-sigma_E_RseA_N_sf"/>
</dbReference>
<dbReference type="SUPFAM" id="SSF89069">
    <property type="entry name" value="N-terminal, cytoplasmic domain of anti-sigmaE factor RseA"/>
    <property type="match status" value="1"/>
</dbReference>
<dbReference type="InterPro" id="IPR052383">
    <property type="entry name" value="Anti-sigma-E_RseA-like"/>
</dbReference>
<dbReference type="CDD" id="cd16328">
    <property type="entry name" value="RseA_N"/>
    <property type="match status" value="1"/>
</dbReference>